<name>A0A0F9TSF6_9ZZZZ</name>
<feature type="compositionally biased region" description="Polar residues" evidence="1">
    <location>
        <begin position="115"/>
        <end position="136"/>
    </location>
</feature>
<dbReference type="EMBL" id="LAZR01000272">
    <property type="protein sequence ID" value="KKN77887.1"/>
    <property type="molecule type" value="Genomic_DNA"/>
</dbReference>
<gene>
    <name evidence="2" type="ORF">LCGC14_0356240</name>
</gene>
<accession>A0A0F9TSF6</accession>
<comment type="caution">
    <text evidence="2">The sequence shown here is derived from an EMBL/GenBank/DDBJ whole genome shotgun (WGS) entry which is preliminary data.</text>
</comment>
<organism evidence="2">
    <name type="scientific">marine sediment metagenome</name>
    <dbReference type="NCBI Taxonomy" id="412755"/>
    <lineage>
        <taxon>unclassified sequences</taxon>
        <taxon>metagenomes</taxon>
        <taxon>ecological metagenomes</taxon>
    </lineage>
</organism>
<proteinExistence type="predicted"/>
<reference evidence="2" key="1">
    <citation type="journal article" date="2015" name="Nature">
        <title>Complex archaea that bridge the gap between prokaryotes and eukaryotes.</title>
        <authorList>
            <person name="Spang A."/>
            <person name="Saw J.H."/>
            <person name="Jorgensen S.L."/>
            <person name="Zaremba-Niedzwiedzka K."/>
            <person name="Martijn J."/>
            <person name="Lind A.E."/>
            <person name="van Eijk R."/>
            <person name="Schleper C."/>
            <person name="Guy L."/>
            <person name="Ettema T.J."/>
        </authorList>
    </citation>
    <scope>NUCLEOTIDE SEQUENCE</scope>
</reference>
<evidence type="ECO:0000256" key="1">
    <source>
        <dbReference type="SAM" id="MobiDB-lite"/>
    </source>
</evidence>
<feature type="region of interest" description="Disordered" evidence="1">
    <location>
        <begin position="112"/>
        <end position="143"/>
    </location>
</feature>
<evidence type="ECO:0000313" key="2">
    <source>
        <dbReference type="EMBL" id="KKN77887.1"/>
    </source>
</evidence>
<protein>
    <submittedName>
        <fullName evidence="2">Uncharacterized protein</fullName>
    </submittedName>
</protein>
<sequence length="143" mass="16350">MIHFRNKTDIVDWLEKNCPRRAIVRALREGQVELLGGFTDIPPAHLDGWIIRVTSVRNKTWNVVITAGRELQIRILYSVPWHSYVGDEMVLTHIVTGDDPERYKVFKHEAKKRMANNSRSTHVSSKPRSSDQQATAQGMGEEG</sequence>
<dbReference type="AlphaFoldDB" id="A0A0F9TSF6"/>